<dbReference type="InterPro" id="IPR051679">
    <property type="entry name" value="DASS-Related_Transporters"/>
</dbReference>
<accession>A0A0S4IV33</accession>
<keyword evidence="4" id="KW-0677">Repeat</keyword>
<feature type="transmembrane region" description="Helical" evidence="7">
    <location>
        <begin position="77"/>
        <end position="101"/>
    </location>
</feature>
<protein>
    <submittedName>
        <fullName evidence="10">GPI-anchored surface protein, putative</fullName>
    </submittedName>
</protein>
<feature type="transmembrane region" description="Helical" evidence="7">
    <location>
        <begin position="107"/>
        <end position="125"/>
    </location>
</feature>
<evidence type="ECO:0000313" key="10">
    <source>
        <dbReference type="EMBL" id="CUG01172.1"/>
    </source>
</evidence>
<feature type="signal peptide" evidence="8">
    <location>
        <begin position="1"/>
        <end position="23"/>
    </location>
</feature>
<dbReference type="PROSITE" id="PS51202">
    <property type="entry name" value="RCK_C"/>
    <property type="match status" value="1"/>
</dbReference>
<gene>
    <name evidence="10" type="ORF">BSAL_69485</name>
</gene>
<evidence type="ECO:0000256" key="7">
    <source>
        <dbReference type="SAM" id="Phobius"/>
    </source>
</evidence>
<keyword evidence="5 7" id="KW-1133">Transmembrane helix</keyword>
<evidence type="ECO:0000256" key="1">
    <source>
        <dbReference type="ARBA" id="ARBA00004141"/>
    </source>
</evidence>
<evidence type="ECO:0000256" key="8">
    <source>
        <dbReference type="SAM" id="SignalP"/>
    </source>
</evidence>
<name>A0A0S4IV33_BODSA</name>
<dbReference type="AlphaFoldDB" id="A0A0S4IV33"/>
<dbReference type="InterPro" id="IPR036721">
    <property type="entry name" value="RCK_C_sf"/>
</dbReference>
<dbReference type="VEuPathDB" id="TriTrypDB:BSAL_69485"/>
<dbReference type="GO" id="GO:0005886">
    <property type="term" value="C:plasma membrane"/>
    <property type="evidence" value="ECO:0007669"/>
    <property type="project" value="TreeGrafter"/>
</dbReference>
<dbReference type="EMBL" id="CYKH01000492">
    <property type="protein sequence ID" value="CUG01172.1"/>
    <property type="molecule type" value="Genomic_DNA"/>
</dbReference>
<dbReference type="InterPro" id="IPR004680">
    <property type="entry name" value="Cit_transptr-like_dom"/>
</dbReference>
<sequence>MGHFPRWILLCCLLLQLAAVATATFNSTDVLQLDATPVPFVGAPDPDVSLSWKGIVTAVCCVALLVVLSFDLVTCHVAMFTLTLFLQLCGIITTSDALAGLSNTSVIAVQLLVVLTGPVAKLPLVKLFIQRLLNSSSIDDLTRRRWVLAVMNFKICLIAYSLSWFVGNIPTTVILTPLIHHYCLEHNIASSQLLMSIQVAGLVGGTFSKIGVSTTMLVSGLMEQHGLAPLPFFETIKVSGIPAIFALIYMTIAPHYLLPRETKGIVQQMTSQAAKNFLGDFIILPTSYLVGRAVEALRGELVDHHVDIISATVSDGLAVLTPPPDDLVLAAGQRLTLTGEPKALEAVAQWLHLEWQSQDTPTDIEMPTFGQTLDETFRGSVASPGIAARLSTRLSYTQNRSFLGGTHKGRAVSRAVIDDDVTASDDSPSSLAEVVLSDKAAVVGRSVGRLRNVYHIALLGLRRGGENYSPSQVMSKLNTYHTGDTLLIVGPLSLIQGYERRGDFLLVTMLDDKPSALSKDDSASYVVVPMKFPFGRLMLEDGFGRILSTNAADLSMRAAGGSKSRLEVSPLLVANQDEGATKAATTGATPAPPAIALPPAVAMRRYRKVIAVPRWYSYVTLLVLAAAIGASIGGQELVVCCQVAVVAVLALHLRRLEDAVKSLKFEVFLVMAFSFGLGSAMTKSGLSTYVAAKIAGANISGWTLQFVISLTASMMSNVISSKAAAQVLLPVVLDIAAARGEDPMASLVNLSVSIIQSLITPYSHASGLVVQGPGGYRAVDFYKIGTPLNIILCLLVATTSVMFY</sequence>
<feature type="transmembrane region" description="Helical" evidence="7">
    <location>
        <begin position="612"/>
        <end position="630"/>
    </location>
</feature>
<dbReference type="SUPFAM" id="SSF116726">
    <property type="entry name" value="TrkA C-terminal domain-like"/>
    <property type="match status" value="1"/>
</dbReference>
<evidence type="ECO:0000256" key="3">
    <source>
        <dbReference type="ARBA" id="ARBA00022692"/>
    </source>
</evidence>
<dbReference type="OrthoDB" id="2105956at2759"/>
<feature type="transmembrane region" description="Helical" evidence="7">
    <location>
        <begin position="665"/>
        <end position="682"/>
    </location>
</feature>
<dbReference type="PANTHER" id="PTHR43652">
    <property type="entry name" value="BASIC AMINO ACID ANTIPORTER YFCC-RELATED"/>
    <property type="match status" value="1"/>
</dbReference>
<keyword evidence="2" id="KW-0813">Transport</keyword>
<keyword evidence="6 7" id="KW-0472">Membrane</keyword>
<feature type="chain" id="PRO_5006621620" evidence="8">
    <location>
        <begin position="24"/>
        <end position="804"/>
    </location>
</feature>
<evidence type="ECO:0000259" key="9">
    <source>
        <dbReference type="PROSITE" id="PS51202"/>
    </source>
</evidence>
<reference evidence="11" key="1">
    <citation type="submission" date="2015-09" db="EMBL/GenBank/DDBJ databases">
        <authorList>
            <consortium name="Pathogen Informatics"/>
        </authorList>
    </citation>
    <scope>NUCLEOTIDE SEQUENCE [LARGE SCALE GENOMIC DNA]</scope>
    <source>
        <strain evidence="11">Lake Konstanz</strain>
    </source>
</reference>
<keyword evidence="8" id="KW-0732">Signal</keyword>
<dbReference type="InterPro" id="IPR006037">
    <property type="entry name" value="RCK_C"/>
</dbReference>
<dbReference type="GO" id="GO:0006813">
    <property type="term" value="P:potassium ion transport"/>
    <property type="evidence" value="ECO:0007669"/>
    <property type="project" value="InterPro"/>
</dbReference>
<evidence type="ECO:0000256" key="6">
    <source>
        <dbReference type="ARBA" id="ARBA00023136"/>
    </source>
</evidence>
<dbReference type="GO" id="GO:0008324">
    <property type="term" value="F:monoatomic cation transmembrane transporter activity"/>
    <property type="evidence" value="ECO:0007669"/>
    <property type="project" value="InterPro"/>
</dbReference>
<dbReference type="Pfam" id="PF03600">
    <property type="entry name" value="CitMHS"/>
    <property type="match status" value="1"/>
</dbReference>
<dbReference type="PANTHER" id="PTHR43652:SF2">
    <property type="entry name" value="BASIC AMINO ACID ANTIPORTER YFCC-RELATED"/>
    <property type="match status" value="1"/>
</dbReference>
<feature type="transmembrane region" description="Helical" evidence="7">
    <location>
        <begin position="50"/>
        <end position="70"/>
    </location>
</feature>
<feature type="transmembrane region" description="Helical" evidence="7">
    <location>
        <begin position="784"/>
        <end position="803"/>
    </location>
</feature>
<dbReference type="Proteomes" id="UP000051952">
    <property type="component" value="Unassembled WGS sequence"/>
</dbReference>
<feature type="transmembrane region" description="Helical" evidence="7">
    <location>
        <begin position="239"/>
        <end position="258"/>
    </location>
</feature>
<evidence type="ECO:0000313" key="11">
    <source>
        <dbReference type="Proteomes" id="UP000051952"/>
    </source>
</evidence>
<evidence type="ECO:0000256" key="4">
    <source>
        <dbReference type="ARBA" id="ARBA00022737"/>
    </source>
</evidence>
<dbReference type="OMA" id="MPMGFCA"/>
<comment type="subcellular location">
    <subcellularLocation>
        <location evidence="1">Membrane</location>
        <topology evidence="1">Multi-pass membrane protein</topology>
    </subcellularLocation>
</comment>
<evidence type="ECO:0000256" key="2">
    <source>
        <dbReference type="ARBA" id="ARBA00022448"/>
    </source>
</evidence>
<proteinExistence type="predicted"/>
<evidence type="ECO:0000256" key="5">
    <source>
        <dbReference type="ARBA" id="ARBA00022989"/>
    </source>
</evidence>
<keyword evidence="3 7" id="KW-0812">Transmembrane</keyword>
<feature type="domain" description="RCK C-terminal" evidence="9">
    <location>
        <begin position="419"/>
        <end position="504"/>
    </location>
</feature>
<feature type="transmembrane region" description="Helical" evidence="7">
    <location>
        <begin position="146"/>
        <end position="166"/>
    </location>
</feature>
<organism evidence="10 11">
    <name type="scientific">Bodo saltans</name>
    <name type="common">Flagellated protozoan</name>
    <dbReference type="NCBI Taxonomy" id="75058"/>
    <lineage>
        <taxon>Eukaryota</taxon>
        <taxon>Discoba</taxon>
        <taxon>Euglenozoa</taxon>
        <taxon>Kinetoplastea</taxon>
        <taxon>Metakinetoplastina</taxon>
        <taxon>Eubodonida</taxon>
        <taxon>Bodonidae</taxon>
        <taxon>Bodo</taxon>
    </lineage>
</organism>
<keyword evidence="11" id="KW-1185">Reference proteome</keyword>